<protein>
    <submittedName>
        <fullName evidence="1">Uncharacterized protein</fullName>
    </submittedName>
</protein>
<gene>
    <name evidence="1" type="ORF">BN1097_230035</name>
</gene>
<proteinExistence type="predicted"/>
<organism evidence="1">
    <name type="scientific">Clostridioides difficile</name>
    <name type="common">Peptoclostridium difficile</name>
    <dbReference type="NCBI Taxonomy" id="1496"/>
    <lineage>
        <taxon>Bacteria</taxon>
        <taxon>Bacillati</taxon>
        <taxon>Bacillota</taxon>
        <taxon>Clostridia</taxon>
        <taxon>Peptostreptococcales</taxon>
        <taxon>Peptostreptococcaceae</taxon>
        <taxon>Clostridioides</taxon>
    </lineage>
</organism>
<evidence type="ECO:0000313" key="1">
    <source>
        <dbReference type="EMBL" id="CDS83965.1"/>
    </source>
</evidence>
<reference evidence="1" key="1">
    <citation type="submission" date="2014-07" db="EMBL/GenBank/DDBJ databases">
        <authorList>
            <person name="Monot Marc"/>
        </authorList>
    </citation>
    <scope>NUCLEOTIDE SEQUENCE</scope>
    <source>
        <strain evidence="1">7032994</strain>
    </source>
</reference>
<accession>A0A069A6C5</accession>
<sequence length="46" mass="5364">MLIDSFNLYQYNNLVTFQLAEIYLTITLKVYLGKVVKMGIWYTKGG</sequence>
<dbReference type="EMBL" id="LK932358">
    <property type="protein sequence ID" value="CDS83965.1"/>
    <property type="molecule type" value="Genomic_DNA"/>
</dbReference>
<name>A0A069A6C5_CLODI</name>
<dbReference type="AlphaFoldDB" id="A0A069A6C5"/>